<protein>
    <recommendedName>
        <fullName evidence="1">F-box domain-containing protein</fullName>
    </recommendedName>
</protein>
<accession>A0ABP1RYC1</accession>
<dbReference type="InterPro" id="IPR036047">
    <property type="entry name" value="F-box-like_dom_sf"/>
</dbReference>
<dbReference type="SUPFAM" id="SSF81383">
    <property type="entry name" value="F-box domain"/>
    <property type="match status" value="1"/>
</dbReference>
<reference evidence="2 3" key="1">
    <citation type="submission" date="2024-08" db="EMBL/GenBank/DDBJ databases">
        <authorList>
            <person name="Cucini C."/>
            <person name="Frati F."/>
        </authorList>
    </citation>
    <scope>NUCLEOTIDE SEQUENCE [LARGE SCALE GENOMIC DNA]</scope>
</reference>
<evidence type="ECO:0000313" key="3">
    <source>
        <dbReference type="Proteomes" id="UP001642540"/>
    </source>
</evidence>
<evidence type="ECO:0000313" key="2">
    <source>
        <dbReference type="EMBL" id="CAL8138934.1"/>
    </source>
</evidence>
<dbReference type="Gene3D" id="1.20.1280.50">
    <property type="match status" value="1"/>
</dbReference>
<dbReference type="EMBL" id="CAXLJM020000124">
    <property type="protein sequence ID" value="CAL8138934.1"/>
    <property type="molecule type" value="Genomic_DNA"/>
</dbReference>
<organism evidence="2 3">
    <name type="scientific">Orchesella dallaii</name>
    <dbReference type="NCBI Taxonomy" id="48710"/>
    <lineage>
        <taxon>Eukaryota</taxon>
        <taxon>Metazoa</taxon>
        <taxon>Ecdysozoa</taxon>
        <taxon>Arthropoda</taxon>
        <taxon>Hexapoda</taxon>
        <taxon>Collembola</taxon>
        <taxon>Entomobryomorpha</taxon>
        <taxon>Entomobryoidea</taxon>
        <taxon>Orchesellidae</taxon>
        <taxon>Orchesellinae</taxon>
        <taxon>Orchesella</taxon>
    </lineage>
</organism>
<evidence type="ECO:0000259" key="1">
    <source>
        <dbReference type="Pfam" id="PF12937"/>
    </source>
</evidence>
<dbReference type="Proteomes" id="UP001642540">
    <property type="component" value="Unassembled WGS sequence"/>
</dbReference>
<gene>
    <name evidence="2" type="ORF">ODALV1_LOCUS27604</name>
</gene>
<dbReference type="InterPro" id="IPR001810">
    <property type="entry name" value="F-box_dom"/>
</dbReference>
<feature type="domain" description="F-box" evidence="1">
    <location>
        <begin position="10"/>
        <end position="44"/>
    </location>
</feature>
<keyword evidence="3" id="KW-1185">Reference proteome</keyword>
<comment type="caution">
    <text evidence="2">The sequence shown here is derived from an EMBL/GenBank/DDBJ whole genome shotgun (WGS) entry which is preliminary data.</text>
</comment>
<name>A0ABP1RYC1_9HEXA</name>
<sequence length="423" mass="48858">MMMDGRAQHISDLPPEMLEEIFNYLTDPQDFQAVLNTCPLWHDIMAYRKVERLLGKVFPLVFEHTTSIPLESMLCIRETSRKWKELAETELAYNTSRFRHPKYNFQTEEELEEFRTFATSLPRGSNPFAFRNMEITFNNEGAYIFFLEIIQKWGDQLKSIDIRATGLGFPQNELVSHLALLPNLKSLEIAGIPENWDVEAGGTTPFPPLPQLTSLKLFRVGLDNGIAAVERQFQHQISSFITAYGNQLEILACPLHLLRIEDIENQLPKLYFLMLQLSVWNTFNEEDFQVLAKIKWPLCALMIHGHPVELSKEFCGMVSEFRGTLYNLILEVVLEEEDDIDTSSLEIFHYVKLVYLRITSSHRRIPSGIKKKLGQFGEFFPNLKKIQLYLIGSETFADEVDLDVGIVSNIFPELVDFKLTRII</sequence>
<proteinExistence type="predicted"/>
<dbReference type="Pfam" id="PF12937">
    <property type="entry name" value="F-box-like"/>
    <property type="match status" value="1"/>
</dbReference>